<dbReference type="Proteomes" id="UP001156702">
    <property type="component" value="Unassembled WGS sequence"/>
</dbReference>
<dbReference type="InterPro" id="IPR036291">
    <property type="entry name" value="NAD(P)-bd_dom_sf"/>
</dbReference>
<gene>
    <name evidence="3" type="ORF">GCM10007923_47630</name>
</gene>
<evidence type="ECO:0000256" key="1">
    <source>
        <dbReference type="ARBA" id="ARBA00006484"/>
    </source>
</evidence>
<reference evidence="4" key="1">
    <citation type="journal article" date="2019" name="Int. J. Syst. Evol. Microbiol.">
        <title>The Global Catalogue of Microorganisms (GCM) 10K type strain sequencing project: providing services to taxonomists for standard genome sequencing and annotation.</title>
        <authorList>
            <consortium name="The Broad Institute Genomics Platform"/>
            <consortium name="The Broad Institute Genome Sequencing Center for Infectious Disease"/>
            <person name="Wu L."/>
            <person name="Ma J."/>
        </authorList>
    </citation>
    <scope>NUCLEOTIDE SEQUENCE [LARGE SCALE GENOMIC DNA]</scope>
    <source>
        <strain evidence="4">NBRC 102122</strain>
    </source>
</reference>
<evidence type="ECO:0000256" key="2">
    <source>
        <dbReference type="ARBA" id="ARBA00023002"/>
    </source>
</evidence>
<dbReference type="PRINTS" id="PR00081">
    <property type="entry name" value="GDHRDH"/>
</dbReference>
<dbReference type="InterPro" id="IPR020904">
    <property type="entry name" value="Sc_DH/Rdtase_CS"/>
</dbReference>
<comment type="caution">
    <text evidence="3">The sequence shown here is derived from an EMBL/GenBank/DDBJ whole genome shotgun (WGS) entry which is preliminary data.</text>
</comment>
<dbReference type="PRINTS" id="PR00080">
    <property type="entry name" value="SDRFAMILY"/>
</dbReference>
<dbReference type="PANTHER" id="PTHR24321:SF15">
    <property type="entry name" value="OXIDOREDUCTASE UCPA"/>
    <property type="match status" value="1"/>
</dbReference>
<keyword evidence="4" id="KW-1185">Reference proteome</keyword>
<proteinExistence type="inferred from homology"/>
<accession>A0ABQ5ZL37</accession>
<dbReference type="PROSITE" id="PS00061">
    <property type="entry name" value="ADH_SHORT"/>
    <property type="match status" value="1"/>
</dbReference>
<comment type="similarity">
    <text evidence="1">Belongs to the short-chain dehydrogenases/reductases (SDR) family.</text>
</comment>
<evidence type="ECO:0000313" key="4">
    <source>
        <dbReference type="Proteomes" id="UP001156702"/>
    </source>
</evidence>
<protein>
    <submittedName>
        <fullName evidence="3">2,5-dichloro-2,5-cyclohexadiene-1,4-diol dehydrogenase</fullName>
    </submittedName>
</protein>
<dbReference type="NCBIfam" id="NF005559">
    <property type="entry name" value="PRK07231.1"/>
    <property type="match status" value="1"/>
</dbReference>
<dbReference type="InterPro" id="IPR002347">
    <property type="entry name" value="SDR_fam"/>
</dbReference>
<dbReference type="PANTHER" id="PTHR24321">
    <property type="entry name" value="DEHYDROGENASES, SHORT CHAIN"/>
    <property type="match status" value="1"/>
</dbReference>
<name>A0ABQ5ZL37_9HYPH</name>
<organism evidence="3 4">
    <name type="scientific">Shinella yambaruensis</name>
    <dbReference type="NCBI Taxonomy" id="415996"/>
    <lineage>
        <taxon>Bacteria</taxon>
        <taxon>Pseudomonadati</taxon>
        <taxon>Pseudomonadota</taxon>
        <taxon>Alphaproteobacteria</taxon>
        <taxon>Hyphomicrobiales</taxon>
        <taxon>Rhizobiaceae</taxon>
        <taxon>Shinella</taxon>
    </lineage>
</organism>
<dbReference type="RefSeq" id="WP_244769693.1">
    <property type="nucleotide sequence ID" value="NZ_BSOP01000039.1"/>
</dbReference>
<dbReference type="SUPFAM" id="SSF51735">
    <property type="entry name" value="NAD(P)-binding Rossmann-fold domains"/>
    <property type="match status" value="1"/>
</dbReference>
<dbReference type="Pfam" id="PF13561">
    <property type="entry name" value="adh_short_C2"/>
    <property type="match status" value="1"/>
</dbReference>
<dbReference type="EMBL" id="BSOP01000039">
    <property type="protein sequence ID" value="GLR53548.1"/>
    <property type="molecule type" value="Genomic_DNA"/>
</dbReference>
<evidence type="ECO:0000313" key="3">
    <source>
        <dbReference type="EMBL" id="GLR53548.1"/>
    </source>
</evidence>
<dbReference type="Gene3D" id="3.40.50.720">
    <property type="entry name" value="NAD(P)-binding Rossmann-like Domain"/>
    <property type="match status" value="1"/>
</dbReference>
<keyword evidence="2" id="KW-0560">Oxidoreductase</keyword>
<sequence>MVSKVLDGKVALVTGAAQGIGEAIAMAIADRGARIVASDINVERGEAMLSSLRSRGVEAHFLRHDVSSEPDWIAVVAETMRLFGKVDVLVNNAGLIEVCHIDDMPVEQFDRVMNVNVRGVFLGCKHIWPAMKAAGGGSIINMSSVTGIIASSDGSAAYSTSKGAVRLLTKAVARDYIDRNIRVNSVHPGGIRTPTVEPFLADPDTAPAVIGRTPMKRIGLPGEVGAVVAFLASDESSYMTGSEVVVDGGWLAV</sequence>